<dbReference type="Pfam" id="PF24596">
    <property type="entry name" value="DUF7620"/>
    <property type="match status" value="1"/>
</dbReference>
<name>A0A918FDD7_9ACTN</name>
<evidence type="ECO:0000256" key="1">
    <source>
        <dbReference type="SAM" id="MobiDB-lite"/>
    </source>
</evidence>
<evidence type="ECO:0000313" key="3">
    <source>
        <dbReference type="Proteomes" id="UP000658320"/>
    </source>
</evidence>
<reference evidence="2" key="1">
    <citation type="journal article" date="2014" name="Int. J. Syst. Evol. Microbiol.">
        <title>Complete genome sequence of Corynebacterium casei LMG S-19264T (=DSM 44701T), isolated from a smear-ripened cheese.</title>
        <authorList>
            <consortium name="US DOE Joint Genome Institute (JGI-PGF)"/>
            <person name="Walter F."/>
            <person name="Albersmeier A."/>
            <person name="Kalinowski J."/>
            <person name="Ruckert C."/>
        </authorList>
    </citation>
    <scope>NUCLEOTIDE SEQUENCE</scope>
    <source>
        <strain evidence="2">JCM 4346</strain>
    </source>
</reference>
<protein>
    <submittedName>
        <fullName evidence="2">Uncharacterized protein</fullName>
    </submittedName>
</protein>
<organism evidence="2 3">
    <name type="scientific">Streptomyces aurantiogriseus</name>
    <dbReference type="NCBI Taxonomy" id="66870"/>
    <lineage>
        <taxon>Bacteria</taxon>
        <taxon>Bacillati</taxon>
        <taxon>Actinomycetota</taxon>
        <taxon>Actinomycetes</taxon>
        <taxon>Kitasatosporales</taxon>
        <taxon>Streptomycetaceae</taxon>
        <taxon>Streptomyces</taxon>
    </lineage>
</organism>
<dbReference type="RefSeq" id="WP_189939422.1">
    <property type="nucleotide sequence ID" value="NZ_BMSX01000010.1"/>
</dbReference>
<accession>A0A918FDD7</accession>
<keyword evidence="3" id="KW-1185">Reference proteome</keyword>
<proteinExistence type="predicted"/>
<sequence length="75" mass="8551">MWSFTRRSAQPSPESETAKRAAEKSLQEARARAPEVEARLTESRRVKEQLRAHNRANAYSDWIEGIVLGRLRGDA</sequence>
<feature type="region of interest" description="Disordered" evidence="1">
    <location>
        <begin position="1"/>
        <end position="40"/>
    </location>
</feature>
<dbReference type="AlphaFoldDB" id="A0A918FDD7"/>
<evidence type="ECO:0000313" key="2">
    <source>
        <dbReference type="EMBL" id="GGR24289.1"/>
    </source>
</evidence>
<feature type="compositionally biased region" description="Polar residues" evidence="1">
    <location>
        <begin position="1"/>
        <end position="15"/>
    </location>
</feature>
<reference evidence="2" key="2">
    <citation type="submission" date="2020-09" db="EMBL/GenBank/DDBJ databases">
        <authorList>
            <person name="Sun Q."/>
            <person name="Ohkuma M."/>
        </authorList>
    </citation>
    <scope>NUCLEOTIDE SEQUENCE</scope>
    <source>
        <strain evidence="2">JCM 4346</strain>
    </source>
</reference>
<dbReference type="EMBL" id="BMSX01000010">
    <property type="protein sequence ID" value="GGR24289.1"/>
    <property type="molecule type" value="Genomic_DNA"/>
</dbReference>
<dbReference type="Proteomes" id="UP000658320">
    <property type="component" value="Unassembled WGS sequence"/>
</dbReference>
<gene>
    <name evidence="2" type="ORF">GCM10010251_45470</name>
</gene>
<feature type="compositionally biased region" description="Basic and acidic residues" evidence="1">
    <location>
        <begin position="16"/>
        <end position="40"/>
    </location>
</feature>
<dbReference type="InterPro" id="IPR056037">
    <property type="entry name" value="DUF7620"/>
</dbReference>
<comment type="caution">
    <text evidence="2">The sequence shown here is derived from an EMBL/GenBank/DDBJ whole genome shotgun (WGS) entry which is preliminary data.</text>
</comment>